<comment type="caution">
    <text evidence="2">The sequence shown here is derived from an EMBL/GenBank/DDBJ whole genome shotgun (WGS) entry which is preliminary data.</text>
</comment>
<feature type="region of interest" description="Disordered" evidence="1">
    <location>
        <begin position="1"/>
        <end position="41"/>
    </location>
</feature>
<gene>
    <name evidence="2" type="ORF">J4Q44_G00356240</name>
</gene>
<sequence length="94" mass="10383">MESGAEASPQQHQRRKPVMHGLEDQKRHHLSGPFSTSLRKGEGQVAGAGEMLWVLDQEIGWLASSTYPLSSHIHVGMLCHRKDSSDDLPSLPDL</sequence>
<dbReference type="Proteomes" id="UP001356427">
    <property type="component" value="Unassembled WGS sequence"/>
</dbReference>
<dbReference type="EMBL" id="JAGTTL010000035">
    <property type="protein sequence ID" value="KAK6294794.1"/>
    <property type="molecule type" value="Genomic_DNA"/>
</dbReference>
<evidence type="ECO:0000256" key="1">
    <source>
        <dbReference type="SAM" id="MobiDB-lite"/>
    </source>
</evidence>
<name>A0AAN8KSN2_9TELE</name>
<accession>A0AAN8KSN2</accession>
<organism evidence="2 3">
    <name type="scientific">Coregonus suidteri</name>
    <dbReference type="NCBI Taxonomy" id="861788"/>
    <lineage>
        <taxon>Eukaryota</taxon>
        <taxon>Metazoa</taxon>
        <taxon>Chordata</taxon>
        <taxon>Craniata</taxon>
        <taxon>Vertebrata</taxon>
        <taxon>Euteleostomi</taxon>
        <taxon>Actinopterygii</taxon>
        <taxon>Neopterygii</taxon>
        <taxon>Teleostei</taxon>
        <taxon>Protacanthopterygii</taxon>
        <taxon>Salmoniformes</taxon>
        <taxon>Salmonidae</taxon>
        <taxon>Coregoninae</taxon>
        <taxon>Coregonus</taxon>
    </lineage>
</organism>
<proteinExistence type="predicted"/>
<dbReference type="AlphaFoldDB" id="A0AAN8KSN2"/>
<evidence type="ECO:0000313" key="2">
    <source>
        <dbReference type="EMBL" id="KAK6294794.1"/>
    </source>
</evidence>
<keyword evidence="3" id="KW-1185">Reference proteome</keyword>
<reference evidence="2 3" key="1">
    <citation type="submission" date="2021-04" db="EMBL/GenBank/DDBJ databases">
        <authorList>
            <person name="De Guttry C."/>
            <person name="Zahm M."/>
            <person name="Klopp C."/>
            <person name="Cabau C."/>
            <person name="Louis A."/>
            <person name="Berthelot C."/>
            <person name="Parey E."/>
            <person name="Roest Crollius H."/>
            <person name="Montfort J."/>
            <person name="Robinson-Rechavi M."/>
            <person name="Bucao C."/>
            <person name="Bouchez O."/>
            <person name="Gislard M."/>
            <person name="Lluch J."/>
            <person name="Milhes M."/>
            <person name="Lampietro C."/>
            <person name="Lopez Roques C."/>
            <person name="Donnadieu C."/>
            <person name="Braasch I."/>
            <person name="Desvignes T."/>
            <person name="Postlethwait J."/>
            <person name="Bobe J."/>
            <person name="Wedekind C."/>
            <person name="Guiguen Y."/>
        </authorList>
    </citation>
    <scope>NUCLEOTIDE SEQUENCE [LARGE SCALE GENOMIC DNA]</scope>
    <source>
        <strain evidence="2">Cs_M1</strain>
        <tissue evidence="2">Blood</tissue>
    </source>
</reference>
<evidence type="ECO:0000313" key="3">
    <source>
        <dbReference type="Proteomes" id="UP001356427"/>
    </source>
</evidence>
<protein>
    <submittedName>
        <fullName evidence="2">Uncharacterized protein</fullName>
    </submittedName>
</protein>